<dbReference type="Proteomes" id="UP000671913">
    <property type="component" value="Chromosome"/>
</dbReference>
<reference evidence="2" key="1">
    <citation type="submission" date="2020-08" db="EMBL/GenBank/DDBJ databases">
        <title>Genomic insights into the carbon and energy metabolism of the first obligate autotrophic acetogenic bacterium Aceticella autotrophica gen. nov., sp. nov.</title>
        <authorList>
            <person name="Toshchakov S.V."/>
            <person name="Elcheninov A.G."/>
            <person name="Kublanov I.V."/>
            <person name="Frolov E.N."/>
            <person name="Lebedinsky A.V."/>
        </authorList>
    </citation>
    <scope>NUCLEOTIDE SEQUENCE</scope>
    <source>
        <strain evidence="2">3443-3Ac</strain>
    </source>
</reference>
<feature type="domain" description="DUF4342" evidence="1">
    <location>
        <begin position="44"/>
        <end position="120"/>
    </location>
</feature>
<name>A0A975GA58_9THEO</name>
<protein>
    <submittedName>
        <fullName evidence="2">DUF4342 domain-containing protein</fullName>
    </submittedName>
</protein>
<dbReference type="Pfam" id="PF14242">
    <property type="entry name" value="DUF4342"/>
    <property type="match status" value="1"/>
</dbReference>
<evidence type="ECO:0000313" key="2">
    <source>
        <dbReference type="EMBL" id="QSZ26817.1"/>
    </source>
</evidence>
<dbReference type="InterPro" id="IPR009060">
    <property type="entry name" value="UBA-like_sf"/>
</dbReference>
<sequence>MNEELEKIDMIIERTGVSYKEAREALNECNGNVVDALVYLEENKKSWTENISVAGSEVLDKIKDIVKKGNVTKIRIKKDDEVILEIPVTAGAISALLIPQLTLVGVALAFVSNCTIEVERPNKEITIIKEQKKKTE</sequence>
<accession>A0A975GA58</accession>
<dbReference type="EMBL" id="CP060096">
    <property type="protein sequence ID" value="QSZ26817.1"/>
    <property type="molecule type" value="Genomic_DNA"/>
</dbReference>
<dbReference type="Gene3D" id="1.10.8.10">
    <property type="entry name" value="DNA helicase RuvA subunit, C-terminal domain"/>
    <property type="match status" value="1"/>
</dbReference>
<gene>
    <name evidence="2" type="ORF">ACETAC_07985</name>
</gene>
<dbReference type="CDD" id="cd14360">
    <property type="entry name" value="UBA_NAC_like_bac"/>
    <property type="match status" value="1"/>
</dbReference>
<evidence type="ECO:0000259" key="1">
    <source>
        <dbReference type="Pfam" id="PF14242"/>
    </source>
</evidence>
<keyword evidence="3" id="KW-1185">Reference proteome</keyword>
<dbReference type="SUPFAM" id="SSF46934">
    <property type="entry name" value="UBA-like"/>
    <property type="match status" value="1"/>
</dbReference>
<evidence type="ECO:0000313" key="3">
    <source>
        <dbReference type="Proteomes" id="UP000671913"/>
    </source>
</evidence>
<proteinExistence type="predicted"/>
<dbReference type="AlphaFoldDB" id="A0A975GA58"/>
<dbReference type="InterPro" id="IPR025642">
    <property type="entry name" value="DUF4342"/>
</dbReference>
<dbReference type="RefSeq" id="WP_284679504.1">
    <property type="nucleotide sequence ID" value="NZ_CP060096.1"/>
</dbReference>
<dbReference type="KEGG" id="aaut:ACETAC_07985"/>
<organism evidence="2 3">
    <name type="scientific">Aceticella autotrophica</name>
    <dbReference type="NCBI Taxonomy" id="2755338"/>
    <lineage>
        <taxon>Bacteria</taxon>
        <taxon>Bacillati</taxon>
        <taxon>Bacillota</taxon>
        <taxon>Clostridia</taxon>
        <taxon>Thermoanaerobacterales</taxon>
        <taxon>Thermoanaerobacteraceae</taxon>
        <taxon>Aceticella</taxon>
    </lineage>
</organism>